<organism evidence="2 3">
    <name type="scientific">Lophiostoma macrostomum CBS 122681</name>
    <dbReference type="NCBI Taxonomy" id="1314788"/>
    <lineage>
        <taxon>Eukaryota</taxon>
        <taxon>Fungi</taxon>
        <taxon>Dikarya</taxon>
        <taxon>Ascomycota</taxon>
        <taxon>Pezizomycotina</taxon>
        <taxon>Dothideomycetes</taxon>
        <taxon>Pleosporomycetidae</taxon>
        <taxon>Pleosporales</taxon>
        <taxon>Lophiostomataceae</taxon>
        <taxon>Lophiostoma</taxon>
    </lineage>
</organism>
<dbReference type="InterPro" id="IPR032675">
    <property type="entry name" value="LRR_dom_sf"/>
</dbReference>
<keyword evidence="3" id="KW-1185">Reference proteome</keyword>
<sequence>MELSKLPNPNISDSMATNTKPPSLLKLPNELLEKVVEYASPAVLPRDPDKPHEYRQRQMIPMALTCRQLRDVTELCMYRTIFYRSREHVTHDTGLLRLHRTLRNRKDLAQHVCSLDLIMIDREITFTPSKARKDTGNGFPQIPESRFLGLMLTCLPALLHLSLAVINTWFGVIPGGTLANLSMDHIFGKSVGRGFSASMSLEPYLQNVRTLEIYGCVLPPQFLTLPKLDSLSMGPSVQLVEDSKLEDMPNLKSLHIGQDASSLQPPDALSRDTVKLVSKFTSLRRLSIELEMLFNLEFLGNPINYASYAVLEVLAACQATLEVLSLNHANGCPAIFYPRVRPIRSLSNLKHLKILDVPREVFTYMNNELQPEFIPITTFLPPNIETITISGLDIYTLVWLDNLLLVKECFQNLRHINLSFFKFGSIAHNGFVAAEREQDVFKRMNDAGITVSVQERASEVSRRSW</sequence>
<dbReference type="EMBL" id="MU004502">
    <property type="protein sequence ID" value="KAF2649210.1"/>
    <property type="molecule type" value="Genomic_DNA"/>
</dbReference>
<name>A0A6A6SNL8_9PLEO</name>
<reference evidence="2" key="1">
    <citation type="journal article" date="2020" name="Stud. Mycol.">
        <title>101 Dothideomycetes genomes: a test case for predicting lifestyles and emergence of pathogens.</title>
        <authorList>
            <person name="Haridas S."/>
            <person name="Albert R."/>
            <person name="Binder M."/>
            <person name="Bloem J."/>
            <person name="Labutti K."/>
            <person name="Salamov A."/>
            <person name="Andreopoulos B."/>
            <person name="Baker S."/>
            <person name="Barry K."/>
            <person name="Bills G."/>
            <person name="Bluhm B."/>
            <person name="Cannon C."/>
            <person name="Castanera R."/>
            <person name="Culley D."/>
            <person name="Daum C."/>
            <person name="Ezra D."/>
            <person name="Gonzalez J."/>
            <person name="Henrissat B."/>
            <person name="Kuo A."/>
            <person name="Liang C."/>
            <person name="Lipzen A."/>
            <person name="Lutzoni F."/>
            <person name="Magnuson J."/>
            <person name="Mondo S."/>
            <person name="Nolan M."/>
            <person name="Ohm R."/>
            <person name="Pangilinan J."/>
            <person name="Park H.-J."/>
            <person name="Ramirez L."/>
            <person name="Alfaro M."/>
            <person name="Sun H."/>
            <person name="Tritt A."/>
            <person name="Yoshinaga Y."/>
            <person name="Zwiers L.-H."/>
            <person name="Turgeon B."/>
            <person name="Goodwin S."/>
            <person name="Spatafora J."/>
            <person name="Crous P."/>
            <person name="Grigoriev I."/>
        </authorList>
    </citation>
    <scope>NUCLEOTIDE SEQUENCE</scope>
    <source>
        <strain evidence="2">CBS 122681</strain>
    </source>
</reference>
<feature type="compositionally biased region" description="Polar residues" evidence="1">
    <location>
        <begin position="7"/>
        <end position="21"/>
    </location>
</feature>
<dbReference type="Gene3D" id="3.80.10.10">
    <property type="entry name" value="Ribonuclease Inhibitor"/>
    <property type="match status" value="1"/>
</dbReference>
<proteinExistence type="predicted"/>
<protein>
    <recommendedName>
        <fullName evidence="4">F-box domain-containing protein</fullName>
    </recommendedName>
</protein>
<evidence type="ECO:0000313" key="3">
    <source>
        <dbReference type="Proteomes" id="UP000799324"/>
    </source>
</evidence>
<evidence type="ECO:0000313" key="2">
    <source>
        <dbReference type="EMBL" id="KAF2649210.1"/>
    </source>
</evidence>
<feature type="region of interest" description="Disordered" evidence="1">
    <location>
        <begin position="1"/>
        <end position="23"/>
    </location>
</feature>
<evidence type="ECO:0000256" key="1">
    <source>
        <dbReference type="SAM" id="MobiDB-lite"/>
    </source>
</evidence>
<dbReference type="Proteomes" id="UP000799324">
    <property type="component" value="Unassembled WGS sequence"/>
</dbReference>
<dbReference type="AlphaFoldDB" id="A0A6A6SNL8"/>
<dbReference type="SUPFAM" id="SSF52047">
    <property type="entry name" value="RNI-like"/>
    <property type="match status" value="1"/>
</dbReference>
<accession>A0A6A6SNL8</accession>
<gene>
    <name evidence="2" type="ORF">K491DRAFT_212503</name>
</gene>
<evidence type="ECO:0008006" key="4">
    <source>
        <dbReference type="Google" id="ProtNLM"/>
    </source>
</evidence>